<protein>
    <submittedName>
        <fullName evidence="2">Uncharacterized protein</fullName>
    </submittedName>
</protein>
<keyword evidence="3" id="KW-1185">Reference proteome</keyword>
<evidence type="ECO:0000256" key="1">
    <source>
        <dbReference type="SAM" id="MobiDB-lite"/>
    </source>
</evidence>
<proteinExistence type="predicted"/>
<dbReference type="GeneID" id="36400782"/>
<organism evidence="2 3">
    <name type="scientific">Plasmopara halstedii</name>
    <name type="common">Downy mildew of sunflower</name>
    <dbReference type="NCBI Taxonomy" id="4781"/>
    <lineage>
        <taxon>Eukaryota</taxon>
        <taxon>Sar</taxon>
        <taxon>Stramenopiles</taxon>
        <taxon>Oomycota</taxon>
        <taxon>Peronosporomycetes</taxon>
        <taxon>Peronosporales</taxon>
        <taxon>Peronosporaceae</taxon>
        <taxon>Plasmopara</taxon>
    </lineage>
</organism>
<dbReference type="AlphaFoldDB" id="A0A0N7L447"/>
<dbReference type="RefSeq" id="XP_024574036.1">
    <property type="nucleotide sequence ID" value="XM_024723017.1"/>
</dbReference>
<evidence type="ECO:0000313" key="2">
    <source>
        <dbReference type="EMBL" id="CEG37667.1"/>
    </source>
</evidence>
<reference evidence="3" key="1">
    <citation type="submission" date="2014-09" db="EMBL/GenBank/DDBJ databases">
        <authorList>
            <person name="Sharma Rahul"/>
            <person name="Thines Marco"/>
        </authorList>
    </citation>
    <scope>NUCLEOTIDE SEQUENCE [LARGE SCALE GENOMIC DNA]</scope>
</reference>
<sequence length="62" mass="6754">MSRKVEGHFGDVQLNACHILSAQSIQMGEISPRLIFGESDQTASSSRMFAVDEYGERAGPPI</sequence>
<name>A0A0N7L447_PLAHL</name>
<feature type="region of interest" description="Disordered" evidence="1">
    <location>
        <begin position="43"/>
        <end position="62"/>
    </location>
</feature>
<dbReference type="EMBL" id="CCYD01000290">
    <property type="protein sequence ID" value="CEG37667.1"/>
    <property type="molecule type" value="Genomic_DNA"/>
</dbReference>
<evidence type="ECO:0000313" key="3">
    <source>
        <dbReference type="Proteomes" id="UP000054928"/>
    </source>
</evidence>
<accession>A0A0N7L447</accession>
<dbReference type="Proteomes" id="UP000054928">
    <property type="component" value="Unassembled WGS sequence"/>
</dbReference>